<protein>
    <submittedName>
        <fullName evidence="5">Uncharacterized protein</fullName>
    </submittedName>
</protein>
<reference evidence="5 6" key="1">
    <citation type="submission" date="2020-11" db="EMBL/GenBank/DDBJ databases">
        <authorList>
            <person name="Wallbank WR R."/>
            <person name="Pardo Diaz C."/>
            <person name="Kozak K."/>
            <person name="Martin S."/>
            <person name="Jiggins C."/>
            <person name="Moest M."/>
            <person name="Warren A I."/>
            <person name="Generalovic N T."/>
            <person name="Byers J.R.P. K."/>
            <person name="Montejo-Kovacevich G."/>
            <person name="Yen C E."/>
        </authorList>
    </citation>
    <scope>NUCLEOTIDE SEQUENCE [LARGE SCALE GENOMIC DNA]</scope>
</reference>
<dbReference type="SMART" id="SM00487">
    <property type="entry name" value="DEXDc"/>
    <property type="match status" value="1"/>
</dbReference>
<dbReference type="Proteomes" id="UP000594454">
    <property type="component" value="Chromosome 5"/>
</dbReference>
<keyword evidence="6" id="KW-1185">Reference proteome</keyword>
<evidence type="ECO:0000259" key="4">
    <source>
        <dbReference type="PROSITE" id="PS51194"/>
    </source>
</evidence>
<accession>A0A7R8V0A5</accession>
<dbReference type="AlphaFoldDB" id="A0A7R8V0A5"/>
<feature type="domain" description="Helicase ATP-binding" evidence="3">
    <location>
        <begin position="42"/>
        <end position="232"/>
    </location>
</feature>
<keyword evidence="2" id="KW-0067">ATP-binding</keyword>
<dbReference type="EMBL" id="LR899013">
    <property type="protein sequence ID" value="CAD7089756.1"/>
    <property type="molecule type" value="Genomic_DNA"/>
</dbReference>
<dbReference type="GO" id="GO:0005524">
    <property type="term" value="F:ATP binding"/>
    <property type="evidence" value="ECO:0007669"/>
    <property type="project" value="UniProtKB-KW"/>
</dbReference>
<dbReference type="SMART" id="SM00490">
    <property type="entry name" value="HELICc"/>
    <property type="match status" value="1"/>
</dbReference>
<dbReference type="OrthoDB" id="5575at2759"/>
<dbReference type="GO" id="GO:0016787">
    <property type="term" value="F:hydrolase activity"/>
    <property type="evidence" value="ECO:0007669"/>
    <property type="project" value="UniProtKB-KW"/>
</dbReference>
<dbReference type="InParanoid" id="A0A7R8V0A5"/>
<evidence type="ECO:0000259" key="3">
    <source>
        <dbReference type="PROSITE" id="PS51192"/>
    </source>
</evidence>
<dbReference type="PROSITE" id="PS51192">
    <property type="entry name" value="HELICASE_ATP_BIND_1"/>
    <property type="match status" value="1"/>
</dbReference>
<dbReference type="GO" id="GO:0043138">
    <property type="term" value="F:3'-5' DNA helicase activity"/>
    <property type="evidence" value="ECO:0007669"/>
    <property type="project" value="UniProtKB-EC"/>
</dbReference>
<evidence type="ECO:0000256" key="2">
    <source>
        <dbReference type="ARBA" id="ARBA00022840"/>
    </source>
</evidence>
<dbReference type="SUPFAM" id="SSF52540">
    <property type="entry name" value="P-loop containing nucleoside triphosphate hydrolases"/>
    <property type="match status" value="1"/>
</dbReference>
<dbReference type="GO" id="GO:0003676">
    <property type="term" value="F:nucleic acid binding"/>
    <property type="evidence" value="ECO:0007669"/>
    <property type="project" value="InterPro"/>
</dbReference>
<evidence type="ECO:0000313" key="5">
    <source>
        <dbReference type="EMBL" id="CAD7089756.1"/>
    </source>
</evidence>
<dbReference type="InterPro" id="IPR011545">
    <property type="entry name" value="DEAD/DEAH_box_helicase_dom"/>
</dbReference>
<organism evidence="5 6">
    <name type="scientific">Hermetia illucens</name>
    <name type="common">Black soldier fly</name>
    <dbReference type="NCBI Taxonomy" id="343691"/>
    <lineage>
        <taxon>Eukaryota</taxon>
        <taxon>Metazoa</taxon>
        <taxon>Ecdysozoa</taxon>
        <taxon>Arthropoda</taxon>
        <taxon>Hexapoda</taxon>
        <taxon>Insecta</taxon>
        <taxon>Pterygota</taxon>
        <taxon>Neoptera</taxon>
        <taxon>Endopterygota</taxon>
        <taxon>Diptera</taxon>
        <taxon>Brachycera</taxon>
        <taxon>Stratiomyomorpha</taxon>
        <taxon>Stratiomyidae</taxon>
        <taxon>Hermetiinae</taxon>
        <taxon>Hermetia</taxon>
    </lineage>
</organism>
<evidence type="ECO:0000256" key="1">
    <source>
        <dbReference type="ARBA" id="ARBA00022741"/>
    </source>
</evidence>
<dbReference type="Pfam" id="PF00271">
    <property type="entry name" value="Helicase_C"/>
    <property type="match status" value="1"/>
</dbReference>
<dbReference type="CDD" id="cd18795">
    <property type="entry name" value="SF2_C_Ski2"/>
    <property type="match status" value="1"/>
</dbReference>
<dbReference type="InterPro" id="IPR014001">
    <property type="entry name" value="Helicase_ATP-bd"/>
</dbReference>
<proteinExistence type="predicted"/>
<dbReference type="PROSITE" id="PS51194">
    <property type="entry name" value="HELICASE_CTER"/>
    <property type="match status" value="1"/>
</dbReference>
<evidence type="ECO:0000313" key="6">
    <source>
        <dbReference type="Proteomes" id="UP000594454"/>
    </source>
</evidence>
<dbReference type="PANTHER" id="PTHR47835:SF3">
    <property type="entry name" value="HELICASE FOR MEIOSIS 1"/>
    <property type="match status" value="1"/>
</dbReference>
<name>A0A7R8V0A5_HERIL</name>
<keyword evidence="1" id="KW-0547">Nucleotide-binding</keyword>
<dbReference type="Pfam" id="PF00270">
    <property type="entry name" value="DEAD"/>
    <property type="match status" value="1"/>
</dbReference>
<gene>
    <name evidence="5" type="ORF">HERILL_LOCUS12287</name>
</gene>
<dbReference type="Gene3D" id="3.40.50.300">
    <property type="entry name" value="P-loop containing nucleotide triphosphate hydrolases"/>
    <property type="match status" value="2"/>
</dbReference>
<dbReference type="InterPro" id="IPR052247">
    <property type="entry name" value="Meiotic_Crossover_Helicase"/>
</dbReference>
<dbReference type="InterPro" id="IPR001650">
    <property type="entry name" value="Helicase_C-like"/>
</dbReference>
<sequence length="438" mass="49281">MASKCSDSSTANLRSPSEIPLKYRHIFSQYETFNQVQSKVLDKVLYSNDPIVISAPTGSGKTAIFELAILRLLLKMEDLDYTDDFKIIYVAPVKALCMEKFTDWREKFEPVGVKCLEATGDSEVGDFSCLVSAKLVVTTPEKWDSLTRKWRDAESMMEAVKLFIIDEVHLVNEDVRGPTLEAVVSRMKTIRHIMKTKGEDEDFGLRFIAASATIPNIEDVAAWLGEDQPACFYRISESLRPVKLQKHVIGFNSSAQGFRFDMNLNYKLAAIVRRYSNDKPTLIFCSSRKSVEMASKVLADESSLVSLGDSRKFELQQVSRSIQDSKLKQLVMKGIAYHHAGLSYQDRAIIEDAFRKSVIVVLVCTNTLAMGVNFPAHLVIIKSTESYVCGKSQEYTESAILQMIGRAGRPQYDLTGVAVIMTQQKNVRLMDRNKMMLA</sequence>
<dbReference type="PANTHER" id="PTHR47835">
    <property type="entry name" value="HFM1, ATP DEPENDENT DNA HELICASE HOMOLOG"/>
    <property type="match status" value="1"/>
</dbReference>
<dbReference type="InterPro" id="IPR027417">
    <property type="entry name" value="P-loop_NTPase"/>
</dbReference>
<feature type="domain" description="Helicase C-terminal" evidence="4">
    <location>
        <begin position="267"/>
        <end position="438"/>
    </location>
</feature>